<keyword evidence="2" id="KW-0547">Nucleotide-binding</keyword>
<evidence type="ECO:0000313" key="6">
    <source>
        <dbReference type="EMBL" id="KAJ1972833.1"/>
    </source>
</evidence>
<evidence type="ECO:0000259" key="5">
    <source>
        <dbReference type="SMART" id="SM00533"/>
    </source>
</evidence>
<gene>
    <name evidence="6" type="primary">MSH4</name>
    <name evidence="6" type="ORF">H4R34_005274</name>
</gene>
<dbReference type="InterPro" id="IPR045076">
    <property type="entry name" value="MutS"/>
</dbReference>
<dbReference type="InterPro" id="IPR000432">
    <property type="entry name" value="DNA_mismatch_repair_MutS_C"/>
</dbReference>
<name>A0A9W8B383_9FUNG</name>
<dbReference type="SMART" id="SM00533">
    <property type="entry name" value="MUTSd"/>
    <property type="match status" value="1"/>
</dbReference>
<dbReference type="Gene3D" id="3.40.50.300">
    <property type="entry name" value="P-loop containing nucleotide triphosphate hydrolases"/>
    <property type="match status" value="1"/>
</dbReference>
<evidence type="ECO:0000256" key="4">
    <source>
        <dbReference type="ARBA" id="ARBA00023125"/>
    </source>
</evidence>
<comment type="caution">
    <text evidence="6">The sequence shown here is derived from an EMBL/GenBank/DDBJ whole genome shotgun (WGS) entry which is preliminary data.</text>
</comment>
<dbReference type="GO" id="GO:0006298">
    <property type="term" value="P:mismatch repair"/>
    <property type="evidence" value="ECO:0007669"/>
    <property type="project" value="InterPro"/>
</dbReference>
<comment type="similarity">
    <text evidence="1">Belongs to the DNA mismatch repair MutS family.</text>
</comment>
<keyword evidence="4" id="KW-0238">DNA-binding</keyword>
<dbReference type="InterPro" id="IPR027417">
    <property type="entry name" value="P-loop_NTPase"/>
</dbReference>
<dbReference type="GO" id="GO:0005524">
    <property type="term" value="F:ATP binding"/>
    <property type="evidence" value="ECO:0007669"/>
    <property type="project" value="UniProtKB-KW"/>
</dbReference>
<dbReference type="GO" id="GO:0140664">
    <property type="term" value="F:ATP-dependent DNA damage sensor activity"/>
    <property type="evidence" value="ECO:0007669"/>
    <property type="project" value="InterPro"/>
</dbReference>
<dbReference type="Pfam" id="PF00488">
    <property type="entry name" value="MutS_V"/>
    <property type="match status" value="1"/>
</dbReference>
<dbReference type="EMBL" id="JANBQB010000954">
    <property type="protein sequence ID" value="KAJ1972833.1"/>
    <property type="molecule type" value="Genomic_DNA"/>
</dbReference>
<evidence type="ECO:0000256" key="1">
    <source>
        <dbReference type="ARBA" id="ARBA00006271"/>
    </source>
</evidence>
<dbReference type="SUPFAM" id="SSF48334">
    <property type="entry name" value="DNA repair protein MutS, domain III"/>
    <property type="match status" value="1"/>
</dbReference>
<dbReference type="InterPro" id="IPR036187">
    <property type="entry name" value="DNA_mismatch_repair_MutS_sf"/>
</dbReference>
<dbReference type="GO" id="GO:0030983">
    <property type="term" value="F:mismatched DNA binding"/>
    <property type="evidence" value="ECO:0007669"/>
    <property type="project" value="InterPro"/>
</dbReference>
<protein>
    <submittedName>
        <fullName evidence="6">MutS protein msh4</fullName>
    </submittedName>
</protein>
<evidence type="ECO:0000256" key="3">
    <source>
        <dbReference type="ARBA" id="ARBA00022840"/>
    </source>
</evidence>
<dbReference type="GO" id="GO:0032301">
    <property type="term" value="C:MutSalpha complex"/>
    <property type="evidence" value="ECO:0007669"/>
    <property type="project" value="TreeGrafter"/>
</dbReference>
<dbReference type="AlphaFoldDB" id="A0A9W8B383"/>
<organism evidence="6 7">
    <name type="scientific">Dimargaris verticillata</name>
    <dbReference type="NCBI Taxonomy" id="2761393"/>
    <lineage>
        <taxon>Eukaryota</taxon>
        <taxon>Fungi</taxon>
        <taxon>Fungi incertae sedis</taxon>
        <taxon>Zoopagomycota</taxon>
        <taxon>Kickxellomycotina</taxon>
        <taxon>Dimargaritomycetes</taxon>
        <taxon>Dimargaritales</taxon>
        <taxon>Dimargaritaceae</taxon>
        <taxon>Dimargaris</taxon>
    </lineage>
</organism>
<reference evidence="6" key="1">
    <citation type="submission" date="2022-07" db="EMBL/GenBank/DDBJ databases">
        <title>Phylogenomic reconstructions and comparative analyses of Kickxellomycotina fungi.</title>
        <authorList>
            <person name="Reynolds N.K."/>
            <person name="Stajich J.E."/>
            <person name="Barry K."/>
            <person name="Grigoriev I.V."/>
            <person name="Crous P."/>
            <person name="Smith M.E."/>
        </authorList>
    </citation>
    <scope>NUCLEOTIDE SEQUENCE</scope>
    <source>
        <strain evidence="6">RSA 567</strain>
    </source>
</reference>
<keyword evidence="7" id="KW-1185">Reference proteome</keyword>
<accession>A0A9W8B383</accession>
<dbReference type="PANTHER" id="PTHR11361">
    <property type="entry name" value="DNA MISMATCH REPAIR PROTEIN MUTS FAMILY MEMBER"/>
    <property type="match status" value="1"/>
</dbReference>
<dbReference type="PANTHER" id="PTHR11361:SF148">
    <property type="entry name" value="DNA MISMATCH REPAIR PROTEIN MSH6"/>
    <property type="match status" value="1"/>
</dbReference>
<dbReference type="SUPFAM" id="SSF52540">
    <property type="entry name" value="P-loop containing nucleoside triphosphate hydrolases"/>
    <property type="match status" value="1"/>
</dbReference>
<dbReference type="InterPro" id="IPR007696">
    <property type="entry name" value="DNA_mismatch_repair_MutS_core"/>
</dbReference>
<sequence length="359" mass="39978">MKDVKDLDALVIKINQKAAVVQLHHVEQNLNCLIGLSHSLKAIHLTACSLDGYSHPILVESKQLMHQCIETIQPILLGVLHEEATAERNALSMRHIRCYAVKPGFSQLLDVARQVYQESIDDVYVLVQGYCVSVHVAQRLEVVYLVEAHALTLKLQFKAATGFYLTIPFDQVTPNGLPVLFINVIRKKRHLHFTTLEIVKLNERINNALHEINLMSDKALQEVLAKVQTHTALLYQLSQSLAELDLVLSFANQCTLSEYGNKLHIAKGRHPVLDKVQALCLLQLMAQMGSFIPAQATTMKPVDAILCHFCDEEISSITASSFTAEMTNIAHILHASTTNALVVIDELGRAPGNFDMLQL</sequence>
<keyword evidence="3" id="KW-0067">ATP-binding</keyword>
<proteinExistence type="inferred from homology"/>
<dbReference type="Gene3D" id="1.10.1420.10">
    <property type="match status" value="2"/>
</dbReference>
<feature type="domain" description="DNA mismatch repair protein MutS core" evidence="5">
    <location>
        <begin position="2"/>
        <end position="276"/>
    </location>
</feature>
<evidence type="ECO:0000313" key="7">
    <source>
        <dbReference type="Proteomes" id="UP001151582"/>
    </source>
</evidence>
<dbReference type="OrthoDB" id="276261at2759"/>
<evidence type="ECO:0000256" key="2">
    <source>
        <dbReference type="ARBA" id="ARBA00022741"/>
    </source>
</evidence>
<dbReference type="Proteomes" id="UP001151582">
    <property type="component" value="Unassembled WGS sequence"/>
</dbReference>